<reference evidence="9" key="1">
    <citation type="journal article" date="2017" name="Nat. Commun.">
        <title>The North American bullfrog draft genome provides insight into hormonal regulation of long noncoding RNA.</title>
        <authorList>
            <person name="Hammond S.A."/>
            <person name="Warren R.L."/>
            <person name="Vandervalk B.P."/>
            <person name="Kucuk E."/>
            <person name="Khan H."/>
            <person name="Gibb E.A."/>
            <person name="Pandoh P."/>
            <person name="Kirk H."/>
            <person name="Zhao Y."/>
            <person name="Jones M."/>
            <person name="Mungall A.J."/>
            <person name="Coope R."/>
            <person name="Pleasance S."/>
            <person name="Moore R.A."/>
            <person name="Holt R.A."/>
            <person name="Round J.M."/>
            <person name="Ohora S."/>
            <person name="Walle B.V."/>
            <person name="Veldhoen N."/>
            <person name="Helbing C.C."/>
            <person name="Birol I."/>
        </authorList>
    </citation>
    <scope>NUCLEOTIDE SEQUENCE [LARGE SCALE GENOMIC DNA]</scope>
</reference>
<dbReference type="AlphaFoldDB" id="A0A2G9S5R9"/>
<evidence type="ECO:0000259" key="6">
    <source>
        <dbReference type="PROSITE" id="PS50106"/>
    </source>
</evidence>
<dbReference type="Pfam" id="PF02828">
    <property type="entry name" value="L27"/>
    <property type="match status" value="1"/>
</dbReference>
<dbReference type="InterPro" id="IPR035601">
    <property type="entry name" value="MPP5_SH3"/>
</dbReference>
<dbReference type="InterPro" id="IPR036892">
    <property type="entry name" value="L27_dom_sf"/>
</dbReference>
<feature type="domain" description="SH3" evidence="5">
    <location>
        <begin position="173"/>
        <end position="236"/>
    </location>
</feature>
<dbReference type="Gene3D" id="2.30.30.40">
    <property type="entry name" value="SH3 Domains"/>
    <property type="match status" value="1"/>
</dbReference>
<keyword evidence="3" id="KW-0677">Repeat</keyword>
<dbReference type="EMBL" id="KV925349">
    <property type="protein sequence ID" value="PIO35539.1"/>
    <property type="molecule type" value="Genomic_DNA"/>
</dbReference>
<dbReference type="Pfam" id="PF07653">
    <property type="entry name" value="SH3_2"/>
    <property type="match status" value="1"/>
</dbReference>
<dbReference type="InterPro" id="IPR036034">
    <property type="entry name" value="PDZ_sf"/>
</dbReference>
<dbReference type="PROSITE" id="PS50106">
    <property type="entry name" value="PDZ"/>
    <property type="match status" value="1"/>
</dbReference>
<proteinExistence type="inferred from homology"/>
<name>A0A2G9S5R9_AQUCT</name>
<dbReference type="Proteomes" id="UP000228934">
    <property type="component" value="Unassembled WGS sequence"/>
</dbReference>
<dbReference type="InterPro" id="IPR001452">
    <property type="entry name" value="SH3_domain"/>
</dbReference>
<organism evidence="8 9">
    <name type="scientific">Aquarana catesbeiana</name>
    <name type="common">American bullfrog</name>
    <name type="synonym">Rana catesbeiana</name>
    <dbReference type="NCBI Taxonomy" id="8400"/>
    <lineage>
        <taxon>Eukaryota</taxon>
        <taxon>Metazoa</taxon>
        <taxon>Chordata</taxon>
        <taxon>Craniata</taxon>
        <taxon>Vertebrata</taxon>
        <taxon>Euteleostomi</taxon>
        <taxon>Amphibia</taxon>
        <taxon>Batrachia</taxon>
        <taxon>Anura</taxon>
        <taxon>Neobatrachia</taxon>
        <taxon>Ranoidea</taxon>
        <taxon>Ranidae</taxon>
        <taxon>Aquarana</taxon>
    </lineage>
</organism>
<dbReference type="SMART" id="SM00569">
    <property type="entry name" value="L27"/>
    <property type="match status" value="1"/>
</dbReference>
<dbReference type="SUPFAM" id="SSF101288">
    <property type="entry name" value="L27 domain"/>
    <property type="match status" value="1"/>
</dbReference>
<dbReference type="CDD" id="cd12036">
    <property type="entry name" value="SH3_MPP5"/>
    <property type="match status" value="1"/>
</dbReference>
<dbReference type="Pfam" id="PF00595">
    <property type="entry name" value="PDZ"/>
    <property type="match status" value="1"/>
</dbReference>
<keyword evidence="2 4" id="KW-0728">SH3 domain</keyword>
<dbReference type="CDD" id="cd06798">
    <property type="entry name" value="PDZ_MPP5-like"/>
    <property type="match status" value="1"/>
</dbReference>
<dbReference type="InterPro" id="IPR036028">
    <property type="entry name" value="SH3-like_dom_sf"/>
</dbReference>
<dbReference type="PROSITE" id="PS50002">
    <property type="entry name" value="SH3"/>
    <property type="match status" value="1"/>
</dbReference>
<dbReference type="InterPro" id="IPR004172">
    <property type="entry name" value="L27_dom"/>
</dbReference>
<dbReference type="InterPro" id="IPR050716">
    <property type="entry name" value="MAGUK"/>
</dbReference>
<dbReference type="InterPro" id="IPR001478">
    <property type="entry name" value="PDZ"/>
</dbReference>
<dbReference type="SUPFAM" id="SSF50156">
    <property type="entry name" value="PDZ domain-like"/>
    <property type="match status" value="1"/>
</dbReference>
<evidence type="ECO:0000313" key="8">
    <source>
        <dbReference type="EMBL" id="PIO35539.1"/>
    </source>
</evidence>
<feature type="domain" description="L27" evidence="7">
    <location>
        <begin position="7"/>
        <end position="63"/>
    </location>
</feature>
<dbReference type="OrthoDB" id="439127at2759"/>
<keyword evidence="9" id="KW-1185">Reference proteome</keyword>
<dbReference type="Gene3D" id="2.30.42.10">
    <property type="match status" value="1"/>
</dbReference>
<dbReference type="Gene3D" id="1.10.287.650">
    <property type="entry name" value="L27 domain"/>
    <property type="match status" value="1"/>
</dbReference>
<dbReference type="PANTHER" id="PTHR23122">
    <property type="entry name" value="MEMBRANE-ASSOCIATED GUANYLATE KINASE MAGUK"/>
    <property type="match status" value="1"/>
</dbReference>
<sequence length="236" mass="26494">MNKASPPYPLIPNAQELTQEVQYVLKTGHQKECQELNDLLSTPHIQALLLAHDKVAEQEMMPESISEDAFYENIGQYGDEMVKIVRIEKAKDIPLGATVRNELDSVIISRIVKGGAAEKSGLLHEGDEILEINGIEIRGKDVNDVFELLAEMHGALSFVLIPSQQSKPPPARETVIHVKAHFDYDPTDDPYVPCRELGLSFQKGDILHIISQDDPNWWQAYRDGDKIISLLQGLYQ</sequence>
<dbReference type="SMART" id="SM00326">
    <property type="entry name" value="SH3"/>
    <property type="match status" value="1"/>
</dbReference>
<evidence type="ECO:0000256" key="3">
    <source>
        <dbReference type="ARBA" id="ARBA00022737"/>
    </source>
</evidence>
<dbReference type="PROSITE" id="PS51022">
    <property type="entry name" value="L27"/>
    <property type="match status" value="1"/>
</dbReference>
<protein>
    <recommendedName>
        <fullName evidence="10">MAGUK p55 subfamily member 5</fullName>
    </recommendedName>
</protein>
<gene>
    <name evidence="8" type="ORF">AB205_0178110</name>
</gene>
<evidence type="ECO:0000259" key="7">
    <source>
        <dbReference type="PROSITE" id="PS51022"/>
    </source>
</evidence>
<comment type="similarity">
    <text evidence="1">Belongs to the MAGUK family.</text>
</comment>
<evidence type="ECO:0000256" key="1">
    <source>
        <dbReference type="ARBA" id="ARBA00007014"/>
    </source>
</evidence>
<accession>A0A2G9S5R9</accession>
<feature type="non-terminal residue" evidence="8">
    <location>
        <position position="236"/>
    </location>
</feature>
<dbReference type="InterPro" id="IPR014775">
    <property type="entry name" value="L27_C"/>
</dbReference>
<evidence type="ECO:0000313" key="9">
    <source>
        <dbReference type="Proteomes" id="UP000228934"/>
    </source>
</evidence>
<evidence type="ECO:0000256" key="4">
    <source>
        <dbReference type="PROSITE-ProRule" id="PRU00192"/>
    </source>
</evidence>
<evidence type="ECO:0000259" key="5">
    <source>
        <dbReference type="PROSITE" id="PS50002"/>
    </source>
</evidence>
<feature type="domain" description="PDZ" evidence="6">
    <location>
        <begin position="84"/>
        <end position="164"/>
    </location>
</feature>
<dbReference type="FunFam" id="2.30.42.10:FF:000088">
    <property type="entry name" value="MAGUK p55 subfamily member 5"/>
    <property type="match status" value="1"/>
</dbReference>
<dbReference type="SMART" id="SM00228">
    <property type="entry name" value="PDZ"/>
    <property type="match status" value="1"/>
</dbReference>
<evidence type="ECO:0008006" key="10">
    <source>
        <dbReference type="Google" id="ProtNLM"/>
    </source>
</evidence>
<evidence type="ECO:0000256" key="2">
    <source>
        <dbReference type="ARBA" id="ARBA00022443"/>
    </source>
</evidence>
<dbReference type="SUPFAM" id="SSF50044">
    <property type="entry name" value="SH3-domain"/>
    <property type="match status" value="1"/>
</dbReference>